<keyword evidence="6" id="KW-1133">Transmembrane helix</keyword>
<evidence type="ECO:0000313" key="8">
    <source>
        <dbReference type="EMBL" id="GAA0873859.1"/>
    </source>
</evidence>
<organism evidence="8 9">
    <name type="scientific">Wandonia haliotis</name>
    <dbReference type="NCBI Taxonomy" id="574963"/>
    <lineage>
        <taxon>Bacteria</taxon>
        <taxon>Pseudomonadati</taxon>
        <taxon>Bacteroidota</taxon>
        <taxon>Flavobacteriia</taxon>
        <taxon>Flavobacteriales</taxon>
        <taxon>Crocinitomicaceae</taxon>
        <taxon>Wandonia</taxon>
    </lineage>
</organism>
<dbReference type="Gene3D" id="1.20.5.1930">
    <property type="match status" value="1"/>
</dbReference>
<dbReference type="Proteomes" id="UP001501126">
    <property type="component" value="Unassembled WGS sequence"/>
</dbReference>
<keyword evidence="5" id="KW-0902">Two-component regulatory system</keyword>
<comment type="caution">
    <text evidence="8">The sequence shown here is derived from an EMBL/GenBank/DDBJ whole genome shotgun (WGS) entry which is preliminary data.</text>
</comment>
<evidence type="ECO:0000256" key="6">
    <source>
        <dbReference type="SAM" id="Phobius"/>
    </source>
</evidence>
<dbReference type="CDD" id="cd16917">
    <property type="entry name" value="HATPase_UhpB-NarQ-NarX-like"/>
    <property type="match status" value="1"/>
</dbReference>
<comment type="catalytic activity">
    <reaction evidence="1">
        <text>ATP + protein L-histidine = ADP + protein N-phospho-L-histidine.</text>
        <dbReference type="EC" id="2.7.13.3"/>
    </reaction>
</comment>
<dbReference type="SUPFAM" id="SSF55874">
    <property type="entry name" value="ATPase domain of HSP90 chaperone/DNA topoisomerase II/histidine kinase"/>
    <property type="match status" value="1"/>
</dbReference>
<dbReference type="Gene3D" id="3.30.565.10">
    <property type="entry name" value="Histidine kinase-like ATPase, C-terminal domain"/>
    <property type="match status" value="1"/>
</dbReference>
<keyword evidence="4" id="KW-0418">Kinase</keyword>
<dbReference type="PANTHER" id="PTHR24421">
    <property type="entry name" value="NITRATE/NITRITE SENSOR PROTEIN NARX-RELATED"/>
    <property type="match status" value="1"/>
</dbReference>
<keyword evidence="6" id="KW-0812">Transmembrane</keyword>
<evidence type="ECO:0000259" key="7">
    <source>
        <dbReference type="Pfam" id="PF02518"/>
    </source>
</evidence>
<dbReference type="InterPro" id="IPR003594">
    <property type="entry name" value="HATPase_dom"/>
</dbReference>
<evidence type="ECO:0000256" key="2">
    <source>
        <dbReference type="ARBA" id="ARBA00012438"/>
    </source>
</evidence>
<dbReference type="InterPro" id="IPR050482">
    <property type="entry name" value="Sensor_HK_TwoCompSys"/>
</dbReference>
<feature type="transmembrane region" description="Helical" evidence="6">
    <location>
        <begin position="12"/>
        <end position="33"/>
    </location>
</feature>
<keyword evidence="6" id="KW-0472">Membrane</keyword>
<dbReference type="EMBL" id="BAAAFH010000003">
    <property type="protein sequence ID" value="GAA0873859.1"/>
    <property type="molecule type" value="Genomic_DNA"/>
</dbReference>
<reference evidence="9" key="1">
    <citation type="journal article" date="2019" name="Int. J. Syst. Evol. Microbiol.">
        <title>The Global Catalogue of Microorganisms (GCM) 10K type strain sequencing project: providing services to taxonomists for standard genome sequencing and annotation.</title>
        <authorList>
            <consortium name="The Broad Institute Genomics Platform"/>
            <consortium name="The Broad Institute Genome Sequencing Center for Infectious Disease"/>
            <person name="Wu L."/>
            <person name="Ma J."/>
        </authorList>
    </citation>
    <scope>NUCLEOTIDE SEQUENCE [LARGE SCALE GENOMIC DNA]</scope>
    <source>
        <strain evidence="9">JCM 16083</strain>
    </source>
</reference>
<evidence type="ECO:0000256" key="1">
    <source>
        <dbReference type="ARBA" id="ARBA00000085"/>
    </source>
</evidence>
<evidence type="ECO:0000256" key="5">
    <source>
        <dbReference type="ARBA" id="ARBA00023012"/>
    </source>
</evidence>
<protein>
    <recommendedName>
        <fullName evidence="2">histidine kinase</fullName>
        <ecNumber evidence="2">2.7.13.3</ecNumber>
    </recommendedName>
</protein>
<keyword evidence="3" id="KW-0808">Transferase</keyword>
<accession>A0ABP3XWP9</accession>
<gene>
    <name evidence="8" type="ORF">GCM10009118_02670</name>
</gene>
<evidence type="ECO:0000313" key="9">
    <source>
        <dbReference type="Proteomes" id="UP001501126"/>
    </source>
</evidence>
<evidence type="ECO:0000256" key="4">
    <source>
        <dbReference type="ARBA" id="ARBA00022777"/>
    </source>
</evidence>
<evidence type="ECO:0000256" key="3">
    <source>
        <dbReference type="ARBA" id="ARBA00022679"/>
    </source>
</evidence>
<sequence>MEKWLDPKTIAIWIIIAAVMVSLLTVSIVKLVYINVKRQVESKLKESRLQLEYQKKLMETSVVVQERERARVAADLHDSLIGKLTILRLKNQIEYNFDETDRLLEESINEARRVSHDLSPPMLDDIELCDLIENMVEAWKKHLSILFHKDIRTATPHPGDVKLQVTRILQELIVNCNKHAEATAVFIGIRITDNCISMVVRDNGKGFDVEAMSQGLGMKNIELRVLYLKGVYKIKSGEKGTTSVFVFDLKNRNKS</sequence>
<name>A0ABP3XWP9_9FLAO</name>
<dbReference type="PANTHER" id="PTHR24421:SF10">
    <property type="entry name" value="NITRATE_NITRITE SENSOR PROTEIN NARQ"/>
    <property type="match status" value="1"/>
</dbReference>
<dbReference type="InterPro" id="IPR036890">
    <property type="entry name" value="HATPase_C_sf"/>
</dbReference>
<keyword evidence="9" id="KW-1185">Reference proteome</keyword>
<dbReference type="Pfam" id="PF02518">
    <property type="entry name" value="HATPase_c"/>
    <property type="match status" value="1"/>
</dbReference>
<feature type="domain" description="Histidine kinase/HSP90-like ATPase" evidence="7">
    <location>
        <begin position="163"/>
        <end position="249"/>
    </location>
</feature>
<dbReference type="RefSeq" id="WP_343784315.1">
    <property type="nucleotide sequence ID" value="NZ_BAAAFH010000003.1"/>
</dbReference>
<dbReference type="EC" id="2.7.13.3" evidence="2"/>
<proteinExistence type="predicted"/>